<dbReference type="RefSeq" id="WP_068404195.1">
    <property type="nucleotide sequence ID" value="NZ_CP014504.1"/>
</dbReference>
<dbReference type="AlphaFoldDB" id="A0A127VHM8"/>
<dbReference type="PATRIC" id="fig|188932.3.peg.4085"/>
<dbReference type="Pfam" id="PF22725">
    <property type="entry name" value="GFO_IDH_MocA_C3"/>
    <property type="match status" value="1"/>
</dbReference>
<dbReference type="Pfam" id="PF01408">
    <property type="entry name" value="GFO_IDH_MocA"/>
    <property type="match status" value="1"/>
</dbReference>
<dbReference type="InterPro" id="IPR036291">
    <property type="entry name" value="NAD(P)-bd_dom_sf"/>
</dbReference>
<evidence type="ECO:0000313" key="5">
    <source>
        <dbReference type="EMBL" id="AMQ00790.1"/>
    </source>
</evidence>
<gene>
    <name evidence="5" type="ORF">AY601_3934</name>
</gene>
<dbReference type="GO" id="GO:0000166">
    <property type="term" value="F:nucleotide binding"/>
    <property type="evidence" value="ECO:0007669"/>
    <property type="project" value="InterPro"/>
</dbReference>
<comment type="similarity">
    <text evidence="1">Belongs to the Gfo/Idh/MocA family.</text>
</comment>
<reference evidence="5 6" key="1">
    <citation type="submission" date="2016-03" db="EMBL/GenBank/DDBJ databases">
        <title>Complete genome sequence of Pedobacter cryoconitis PAMC 27485.</title>
        <authorList>
            <person name="Lee J."/>
            <person name="Kim O.-S."/>
        </authorList>
    </citation>
    <scope>NUCLEOTIDE SEQUENCE [LARGE SCALE GENOMIC DNA]</scope>
    <source>
        <strain evidence="5 6">PAMC 27485</strain>
    </source>
</reference>
<dbReference type="InterPro" id="IPR051317">
    <property type="entry name" value="Gfo/Idh/MocA_oxidoreduct"/>
</dbReference>
<feature type="domain" description="Gfo/Idh/MocA-like oxidoreductase N-terminal" evidence="3">
    <location>
        <begin position="12"/>
        <end position="121"/>
    </location>
</feature>
<evidence type="ECO:0000313" key="6">
    <source>
        <dbReference type="Proteomes" id="UP000071561"/>
    </source>
</evidence>
<evidence type="ECO:0000259" key="3">
    <source>
        <dbReference type="Pfam" id="PF01408"/>
    </source>
</evidence>
<dbReference type="EMBL" id="CP014504">
    <property type="protein sequence ID" value="AMQ00790.1"/>
    <property type="molecule type" value="Genomic_DNA"/>
</dbReference>
<dbReference type="PANTHER" id="PTHR43708:SF5">
    <property type="entry name" value="CONSERVED EXPRESSED OXIDOREDUCTASE (EUROFUNG)-RELATED"/>
    <property type="match status" value="1"/>
</dbReference>
<dbReference type="KEGG" id="pcm:AY601_3934"/>
<sequence length="338" mass="38005">MTKVISTGLMAYGMSGKIFHSPFLTAHPGFKLHAVTERNQKNAEKDFAGIISYDSIEELLNDKEIELIVVNTPNNTHYDYAIQALNAGKHILVEKPFAATSAEAIEIFELAETLDKKVFVYQNRRWDSDFVAVKNIIKSNKLGKLSEVHFRFDRYKASIGVKSFKEEPVAASGLPYDLGPHLIDQAISLFGKPLSFHKISGRNRKNTKVDDFFSIHLSYPDSLNVFVHANMMVTDIQPSFVLHGESGSFIKERADVQEEQLLKGIKPNEPGFGIEAKGKEAVFTLISENGERTKRLVPSKPASYISLFEAVYQSLVNKEPYPIREEDILVQLQILEAE</sequence>
<feature type="domain" description="GFO/IDH/MocA-like oxidoreductase" evidence="4">
    <location>
        <begin position="130"/>
        <end position="249"/>
    </location>
</feature>
<dbReference type="PANTHER" id="PTHR43708">
    <property type="entry name" value="CONSERVED EXPRESSED OXIDOREDUCTASE (EUROFUNG)"/>
    <property type="match status" value="1"/>
</dbReference>
<proteinExistence type="inferred from homology"/>
<dbReference type="Proteomes" id="UP000071561">
    <property type="component" value="Chromosome"/>
</dbReference>
<keyword evidence="6" id="KW-1185">Reference proteome</keyword>
<dbReference type="SUPFAM" id="SSF51735">
    <property type="entry name" value="NAD(P)-binding Rossmann-fold domains"/>
    <property type="match status" value="1"/>
</dbReference>
<name>A0A127VHM8_9SPHI</name>
<dbReference type="InterPro" id="IPR055170">
    <property type="entry name" value="GFO_IDH_MocA-like_dom"/>
</dbReference>
<evidence type="ECO:0000256" key="2">
    <source>
        <dbReference type="ARBA" id="ARBA00023002"/>
    </source>
</evidence>
<dbReference type="InterPro" id="IPR000683">
    <property type="entry name" value="Gfo/Idh/MocA-like_OxRdtase_N"/>
</dbReference>
<dbReference type="Gene3D" id="3.40.50.720">
    <property type="entry name" value="NAD(P)-binding Rossmann-like Domain"/>
    <property type="match status" value="1"/>
</dbReference>
<protein>
    <submittedName>
        <fullName evidence="5">Oxidoreductase</fullName>
    </submittedName>
</protein>
<keyword evidence="2" id="KW-0560">Oxidoreductase</keyword>
<dbReference type="GO" id="GO:0016491">
    <property type="term" value="F:oxidoreductase activity"/>
    <property type="evidence" value="ECO:0007669"/>
    <property type="project" value="UniProtKB-KW"/>
</dbReference>
<dbReference type="SUPFAM" id="SSF55347">
    <property type="entry name" value="Glyceraldehyde-3-phosphate dehydrogenase-like, C-terminal domain"/>
    <property type="match status" value="1"/>
</dbReference>
<dbReference type="Gene3D" id="3.30.360.10">
    <property type="entry name" value="Dihydrodipicolinate Reductase, domain 2"/>
    <property type="match status" value="1"/>
</dbReference>
<evidence type="ECO:0000259" key="4">
    <source>
        <dbReference type="Pfam" id="PF22725"/>
    </source>
</evidence>
<evidence type="ECO:0000256" key="1">
    <source>
        <dbReference type="ARBA" id="ARBA00010928"/>
    </source>
</evidence>
<accession>A0A127VHM8</accession>
<organism evidence="5 6">
    <name type="scientific">Pedobacter cryoconitis</name>
    <dbReference type="NCBI Taxonomy" id="188932"/>
    <lineage>
        <taxon>Bacteria</taxon>
        <taxon>Pseudomonadati</taxon>
        <taxon>Bacteroidota</taxon>
        <taxon>Sphingobacteriia</taxon>
        <taxon>Sphingobacteriales</taxon>
        <taxon>Sphingobacteriaceae</taxon>
        <taxon>Pedobacter</taxon>
    </lineage>
</organism>